<reference evidence="6" key="1">
    <citation type="submission" date="2018-05" db="EMBL/GenBank/DDBJ databases">
        <authorList>
            <person name="Lanie J.A."/>
            <person name="Ng W.-L."/>
            <person name="Kazmierczak K.M."/>
            <person name="Andrzejewski T.M."/>
            <person name="Davidsen T.M."/>
            <person name="Wayne K.J."/>
            <person name="Tettelin H."/>
            <person name="Glass J.I."/>
            <person name="Rusch D."/>
            <person name="Podicherti R."/>
            <person name="Tsui H.-C.T."/>
            <person name="Winkler M.E."/>
        </authorList>
    </citation>
    <scope>NUCLEOTIDE SEQUENCE</scope>
</reference>
<sequence>MDPATPSNSLRTFATLLPFLWPAGRIDLRARVLVALLSLILAKAANVMVPLVLGDAVDQLGHLDRQTGLWLGIPLAVILAYGIFRLSSLVLNELRDALFARVAQNAVRVLALKVFEHLHSLSIRFHLSRK</sequence>
<dbReference type="InterPro" id="IPR036640">
    <property type="entry name" value="ABC1_TM_sf"/>
</dbReference>
<keyword evidence="2 4" id="KW-1133">Transmembrane helix</keyword>
<dbReference type="Gene3D" id="1.20.1560.10">
    <property type="entry name" value="ABC transporter type 1, transmembrane domain"/>
    <property type="match status" value="1"/>
</dbReference>
<feature type="domain" description="ABC transmembrane type-1" evidence="5">
    <location>
        <begin position="33"/>
        <end position="130"/>
    </location>
</feature>
<feature type="transmembrane region" description="Helical" evidence="4">
    <location>
        <begin position="69"/>
        <end position="91"/>
    </location>
</feature>
<dbReference type="GO" id="GO:0016020">
    <property type="term" value="C:membrane"/>
    <property type="evidence" value="ECO:0007669"/>
    <property type="project" value="InterPro"/>
</dbReference>
<evidence type="ECO:0000256" key="3">
    <source>
        <dbReference type="ARBA" id="ARBA00023136"/>
    </source>
</evidence>
<gene>
    <name evidence="6" type="ORF">METZ01_LOCUS399832</name>
</gene>
<dbReference type="EMBL" id="UINC01152674">
    <property type="protein sequence ID" value="SVD46978.1"/>
    <property type="molecule type" value="Genomic_DNA"/>
</dbReference>
<keyword evidence="3 4" id="KW-0472">Membrane</keyword>
<evidence type="ECO:0000259" key="5">
    <source>
        <dbReference type="PROSITE" id="PS50929"/>
    </source>
</evidence>
<name>A0A382VM48_9ZZZZ</name>
<dbReference type="GO" id="GO:0005524">
    <property type="term" value="F:ATP binding"/>
    <property type="evidence" value="ECO:0007669"/>
    <property type="project" value="InterPro"/>
</dbReference>
<organism evidence="6">
    <name type="scientific">marine metagenome</name>
    <dbReference type="NCBI Taxonomy" id="408172"/>
    <lineage>
        <taxon>unclassified sequences</taxon>
        <taxon>metagenomes</taxon>
        <taxon>ecological metagenomes</taxon>
    </lineage>
</organism>
<feature type="non-terminal residue" evidence="6">
    <location>
        <position position="130"/>
    </location>
</feature>
<dbReference type="InterPro" id="IPR011527">
    <property type="entry name" value="ABC1_TM_dom"/>
</dbReference>
<evidence type="ECO:0000256" key="4">
    <source>
        <dbReference type="SAM" id="Phobius"/>
    </source>
</evidence>
<dbReference type="GO" id="GO:0140359">
    <property type="term" value="F:ABC-type transporter activity"/>
    <property type="evidence" value="ECO:0007669"/>
    <property type="project" value="InterPro"/>
</dbReference>
<feature type="transmembrane region" description="Helical" evidence="4">
    <location>
        <begin position="30"/>
        <end position="49"/>
    </location>
</feature>
<keyword evidence="1 4" id="KW-0812">Transmembrane</keyword>
<evidence type="ECO:0000256" key="2">
    <source>
        <dbReference type="ARBA" id="ARBA00022989"/>
    </source>
</evidence>
<accession>A0A382VM48</accession>
<dbReference type="AlphaFoldDB" id="A0A382VM48"/>
<protein>
    <recommendedName>
        <fullName evidence="5">ABC transmembrane type-1 domain-containing protein</fullName>
    </recommendedName>
</protein>
<dbReference type="SUPFAM" id="SSF90123">
    <property type="entry name" value="ABC transporter transmembrane region"/>
    <property type="match status" value="1"/>
</dbReference>
<dbReference type="PROSITE" id="PS50929">
    <property type="entry name" value="ABC_TM1F"/>
    <property type="match status" value="1"/>
</dbReference>
<proteinExistence type="predicted"/>
<dbReference type="Pfam" id="PF00664">
    <property type="entry name" value="ABC_membrane"/>
    <property type="match status" value="1"/>
</dbReference>
<evidence type="ECO:0000256" key="1">
    <source>
        <dbReference type="ARBA" id="ARBA00022692"/>
    </source>
</evidence>
<evidence type="ECO:0000313" key="6">
    <source>
        <dbReference type="EMBL" id="SVD46978.1"/>
    </source>
</evidence>